<comment type="caution">
    <text evidence="6">Lacks conserved residue(s) required for the propagation of feature annotation.</text>
</comment>
<evidence type="ECO:0000256" key="5">
    <source>
        <dbReference type="ARBA" id="ARBA00022825"/>
    </source>
</evidence>
<reference evidence="8" key="2">
    <citation type="submission" date="2015-06" db="UniProtKB">
        <authorList>
            <consortium name="EnsemblPlants"/>
        </authorList>
    </citation>
    <scope>IDENTIFICATION</scope>
    <source>
        <strain evidence="8">DM1-3 516 R44</strain>
    </source>
</reference>
<evidence type="ECO:0000256" key="1">
    <source>
        <dbReference type="ARBA" id="ARBA00011073"/>
    </source>
</evidence>
<keyword evidence="4" id="KW-0378">Hydrolase</keyword>
<dbReference type="InterPro" id="IPR015500">
    <property type="entry name" value="Peptidase_S8_subtilisin-rel"/>
</dbReference>
<dbReference type="Pfam" id="PF00082">
    <property type="entry name" value="Peptidase_S8"/>
    <property type="match status" value="1"/>
</dbReference>
<keyword evidence="5" id="KW-0720">Serine protease</keyword>
<keyword evidence="3" id="KW-0732">Signal</keyword>
<dbReference type="PROSITE" id="PS51892">
    <property type="entry name" value="SUBTILASE"/>
    <property type="match status" value="1"/>
</dbReference>
<sequence length="185" mass="19504">MLEVAALKNSQGILSVRPRKNFHPQTTHTTIFLGLQQSNGSSGSLWENSNYGKGMIIGVVDTGIMPDHPSFHDEGMPPPSARWKGKCEFYSRSSCNNKLIGARYFHESGNGTPLDENGHGTHTSSIAAGNFVNGVNVLGMANGTASGMAPLAHVAMYKVCSSIGCPETDVLAAIDAAIEDGADVL</sequence>
<dbReference type="PANTHER" id="PTHR10795">
    <property type="entry name" value="PROPROTEIN CONVERTASE SUBTILISIN/KEXIN"/>
    <property type="match status" value="1"/>
</dbReference>
<dbReference type="OMA" id="CESGRQF"/>
<protein>
    <submittedName>
        <fullName evidence="8">Xylem serine proteinase 1</fullName>
    </submittedName>
</protein>
<dbReference type="AlphaFoldDB" id="M1DL82"/>
<evidence type="ECO:0000256" key="4">
    <source>
        <dbReference type="ARBA" id="ARBA00022801"/>
    </source>
</evidence>
<dbReference type="Gramene" id="PGSC0003DMT400090810">
    <property type="protein sequence ID" value="PGSC0003DMT400090810"/>
    <property type="gene ID" value="PGSC0003DMG400040381"/>
</dbReference>
<dbReference type="STRING" id="4113.M1DL82"/>
<evidence type="ECO:0000256" key="6">
    <source>
        <dbReference type="PROSITE-ProRule" id="PRU01240"/>
    </source>
</evidence>
<organism evidence="8 9">
    <name type="scientific">Solanum tuberosum</name>
    <name type="common">Potato</name>
    <dbReference type="NCBI Taxonomy" id="4113"/>
    <lineage>
        <taxon>Eukaryota</taxon>
        <taxon>Viridiplantae</taxon>
        <taxon>Streptophyta</taxon>
        <taxon>Embryophyta</taxon>
        <taxon>Tracheophyta</taxon>
        <taxon>Spermatophyta</taxon>
        <taxon>Magnoliopsida</taxon>
        <taxon>eudicotyledons</taxon>
        <taxon>Gunneridae</taxon>
        <taxon>Pentapetalae</taxon>
        <taxon>asterids</taxon>
        <taxon>lamiids</taxon>
        <taxon>Solanales</taxon>
        <taxon>Solanaceae</taxon>
        <taxon>Solanoideae</taxon>
        <taxon>Solaneae</taxon>
        <taxon>Solanum</taxon>
    </lineage>
</organism>
<dbReference type="Gene3D" id="3.40.50.200">
    <property type="entry name" value="Peptidase S8/S53 domain"/>
    <property type="match status" value="1"/>
</dbReference>
<dbReference type="PaxDb" id="4113-PGSC0003DMT400090810"/>
<keyword evidence="2" id="KW-0645">Protease</keyword>
<dbReference type="Proteomes" id="UP000011115">
    <property type="component" value="Unassembled WGS sequence"/>
</dbReference>
<dbReference type="InterPro" id="IPR000209">
    <property type="entry name" value="Peptidase_S8/S53_dom"/>
</dbReference>
<evidence type="ECO:0000259" key="7">
    <source>
        <dbReference type="Pfam" id="PF00082"/>
    </source>
</evidence>
<dbReference type="InParanoid" id="M1DL82"/>
<reference evidence="9" key="1">
    <citation type="journal article" date="2011" name="Nature">
        <title>Genome sequence and analysis of the tuber crop potato.</title>
        <authorList>
            <consortium name="The Potato Genome Sequencing Consortium"/>
        </authorList>
    </citation>
    <scope>NUCLEOTIDE SEQUENCE [LARGE SCALE GENOMIC DNA]</scope>
    <source>
        <strain evidence="9">cv. DM1-3 516 R44</strain>
    </source>
</reference>
<evidence type="ECO:0000256" key="3">
    <source>
        <dbReference type="ARBA" id="ARBA00022729"/>
    </source>
</evidence>
<comment type="similarity">
    <text evidence="1 6">Belongs to the peptidase S8 family.</text>
</comment>
<dbReference type="SUPFAM" id="SSF52743">
    <property type="entry name" value="Subtilisin-like"/>
    <property type="match status" value="1"/>
</dbReference>
<dbReference type="GO" id="GO:0004252">
    <property type="term" value="F:serine-type endopeptidase activity"/>
    <property type="evidence" value="ECO:0007669"/>
    <property type="project" value="InterPro"/>
</dbReference>
<dbReference type="PROSITE" id="PS00136">
    <property type="entry name" value="SUBTILASE_ASP"/>
    <property type="match status" value="1"/>
</dbReference>
<evidence type="ECO:0000313" key="8">
    <source>
        <dbReference type="EnsemblPlants" id="PGSC0003DMT400090810"/>
    </source>
</evidence>
<dbReference type="eggNOG" id="ENOG502QPQR">
    <property type="taxonomic scope" value="Eukaryota"/>
</dbReference>
<evidence type="ECO:0000313" key="9">
    <source>
        <dbReference type="Proteomes" id="UP000011115"/>
    </source>
</evidence>
<feature type="domain" description="Peptidase S8/S53" evidence="7">
    <location>
        <begin position="52"/>
        <end position="184"/>
    </location>
</feature>
<dbReference type="InterPro" id="IPR023827">
    <property type="entry name" value="Peptidase_S8_Asp-AS"/>
</dbReference>
<evidence type="ECO:0000256" key="2">
    <source>
        <dbReference type="ARBA" id="ARBA00022670"/>
    </source>
</evidence>
<dbReference type="GO" id="GO:0006508">
    <property type="term" value="P:proteolysis"/>
    <property type="evidence" value="ECO:0007669"/>
    <property type="project" value="UniProtKB-KW"/>
</dbReference>
<accession>M1DL82</accession>
<dbReference type="InterPro" id="IPR036852">
    <property type="entry name" value="Peptidase_S8/S53_dom_sf"/>
</dbReference>
<dbReference type="EnsemblPlants" id="PGSC0003DMT400090810">
    <property type="protein sequence ID" value="PGSC0003DMT400090810"/>
    <property type="gene ID" value="PGSC0003DMG400040381"/>
</dbReference>
<dbReference type="PRINTS" id="PR00723">
    <property type="entry name" value="SUBTILISIN"/>
</dbReference>
<dbReference type="InterPro" id="IPR045051">
    <property type="entry name" value="SBT"/>
</dbReference>
<proteinExistence type="inferred from homology"/>
<dbReference type="HOGENOM" id="CLU_1463713_0_0_1"/>
<name>M1DL82_SOLTU</name>
<keyword evidence="9" id="KW-1185">Reference proteome</keyword>